<reference evidence="1 2" key="1">
    <citation type="journal article" date="2014" name="PLoS Genet.">
        <title>Phylogenetically driven sequencing of extremely halophilic archaea reveals strategies for static and dynamic osmo-response.</title>
        <authorList>
            <person name="Becker E.A."/>
            <person name="Seitzer P.M."/>
            <person name="Tritt A."/>
            <person name="Larsen D."/>
            <person name="Krusor M."/>
            <person name="Yao A.I."/>
            <person name="Wu D."/>
            <person name="Madern D."/>
            <person name="Eisen J.A."/>
            <person name="Darling A.E."/>
            <person name="Facciotti M.T."/>
        </authorList>
    </citation>
    <scope>NUCLEOTIDE SEQUENCE [LARGE SCALE GENOMIC DNA]</scope>
    <source>
        <strain evidence="1 2">JCM 13891</strain>
    </source>
</reference>
<dbReference type="STRING" id="1227488.C477_09059"/>
<dbReference type="EMBL" id="AOIS01000031">
    <property type="protein sequence ID" value="ELZ19138.1"/>
    <property type="molecule type" value="Genomic_DNA"/>
</dbReference>
<name>M0C946_9EURY</name>
<accession>M0C946</accession>
<organism evidence="1 2">
    <name type="scientific">Haloterrigena salina JCM 13891</name>
    <dbReference type="NCBI Taxonomy" id="1227488"/>
    <lineage>
        <taxon>Archaea</taxon>
        <taxon>Methanobacteriati</taxon>
        <taxon>Methanobacteriota</taxon>
        <taxon>Stenosarchaea group</taxon>
        <taxon>Halobacteria</taxon>
        <taxon>Halobacteriales</taxon>
        <taxon>Natrialbaceae</taxon>
        <taxon>Haloterrigena</taxon>
    </lineage>
</organism>
<dbReference type="AlphaFoldDB" id="M0C946"/>
<protein>
    <submittedName>
        <fullName evidence="1">Uncharacterized protein</fullName>
    </submittedName>
</protein>
<evidence type="ECO:0000313" key="1">
    <source>
        <dbReference type="EMBL" id="ELZ19138.1"/>
    </source>
</evidence>
<dbReference type="Proteomes" id="UP000011657">
    <property type="component" value="Unassembled WGS sequence"/>
</dbReference>
<comment type="caution">
    <text evidence="1">The sequence shown here is derived from an EMBL/GenBank/DDBJ whole genome shotgun (WGS) entry which is preliminary data.</text>
</comment>
<sequence>MEAVDPHFEGLKPLFDVVSIDVVEVTAQS</sequence>
<keyword evidence="2" id="KW-1185">Reference proteome</keyword>
<proteinExistence type="predicted"/>
<evidence type="ECO:0000313" key="2">
    <source>
        <dbReference type="Proteomes" id="UP000011657"/>
    </source>
</evidence>
<gene>
    <name evidence="1" type="ORF">C477_09059</name>
</gene>